<dbReference type="InterPro" id="IPR029058">
    <property type="entry name" value="AB_hydrolase_fold"/>
</dbReference>
<evidence type="ECO:0000256" key="2">
    <source>
        <dbReference type="SAM" id="SignalP"/>
    </source>
</evidence>
<dbReference type="Pfam" id="PF00756">
    <property type="entry name" value="Esterase"/>
    <property type="match status" value="1"/>
</dbReference>
<dbReference type="InterPro" id="IPR000801">
    <property type="entry name" value="Esterase-like"/>
</dbReference>
<dbReference type="GO" id="GO:0016787">
    <property type="term" value="F:hydrolase activity"/>
    <property type="evidence" value="ECO:0007669"/>
    <property type="project" value="UniProtKB-KW"/>
</dbReference>
<organism evidence="3 4">
    <name type="scientific">Nocardiopsis terrae</name>
    <dbReference type="NCBI Taxonomy" id="372655"/>
    <lineage>
        <taxon>Bacteria</taxon>
        <taxon>Bacillati</taxon>
        <taxon>Actinomycetota</taxon>
        <taxon>Actinomycetes</taxon>
        <taxon>Streptosporangiales</taxon>
        <taxon>Nocardiopsidaceae</taxon>
        <taxon>Nocardiopsis</taxon>
    </lineage>
</organism>
<evidence type="ECO:0000313" key="4">
    <source>
        <dbReference type="Proteomes" id="UP000598217"/>
    </source>
</evidence>
<feature type="region of interest" description="Disordered" evidence="1">
    <location>
        <begin position="44"/>
        <end position="66"/>
    </location>
</feature>
<evidence type="ECO:0000313" key="3">
    <source>
        <dbReference type="EMBL" id="MBE1456129.1"/>
    </source>
</evidence>
<keyword evidence="4" id="KW-1185">Reference proteome</keyword>
<comment type="caution">
    <text evidence="3">The sequence shown here is derived from an EMBL/GenBank/DDBJ whole genome shotgun (WGS) entry which is preliminary data.</text>
</comment>
<dbReference type="EMBL" id="JADBDY010000001">
    <property type="protein sequence ID" value="MBE1456129.1"/>
    <property type="molecule type" value="Genomic_DNA"/>
</dbReference>
<proteinExistence type="predicted"/>
<sequence>MFASFPRRAAVLVSSCAVILVAASLATASPELLVERITSHLSTTGPELAHGHARLPPASDSTPAPIPRPGQVAVCEEPGRDEVVTLADPGAPEGGRPLWIRRPPGLDSADLPVLYLLHGSASTHRTLMDTDLGSRLDRQMCRSGVEFVIAAPYGQESGGTNTEWGDAHDGRFALESFVTGPVVAAVEGEHPRPDSLRAIGGFSMGGYGAAALALRNPDLYSQVVSWAGYFRVDDPHGTFGEDTDPHSPDLLLDREEVRDLRFMLVEGRRDHTPLQRGSIHGEAERFAGLLGERGMTVTTLHPRGGHDLGTWKRTFPEAVDFLVAGWSATP</sequence>
<protein>
    <submittedName>
        <fullName evidence="3">S-formylglutathione hydrolase FrmB</fullName>
    </submittedName>
</protein>
<dbReference type="PANTHER" id="PTHR48098">
    <property type="entry name" value="ENTEROCHELIN ESTERASE-RELATED"/>
    <property type="match status" value="1"/>
</dbReference>
<dbReference type="PANTHER" id="PTHR48098:SF1">
    <property type="entry name" value="DIACYLGLYCEROL ACYLTRANSFERASE_MYCOLYLTRANSFERASE AG85A"/>
    <property type="match status" value="1"/>
</dbReference>
<name>A0ABR9HAR5_9ACTN</name>
<dbReference type="Gene3D" id="3.40.50.1820">
    <property type="entry name" value="alpha/beta hydrolase"/>
    <property type="match status" value="1"/>
</dbReference>
<evidence type="ECO:0000256" key="1">
    <source>
        <dbReference type="SAM" id="MobiDB-lite"/>
    </source>
</evidence>
<reference evidence="3 4" key="1">
    <citation type="submission" date="2020-10" db="EMBL/GenBank/DDBJ databases">
        <title>Sequencing the genomes of 1000 actinobacteria strains.</title>
        <authorList>
            <person name="Klenk H.-P."/>
        </authorList>
    </citation>
    <scope>NUCLEOTIDE SEQUENCE [LARGE SCALE GENOMIC DNA]</scope>
    <source>
        <strain evidence="3 4">DSM 45157</strain>
    </source>
</reference>
<dbReference type="Proteomes" id="UP000598217">
    <property type="component" value="Unassembled WGS sequence"/>
</dbReference>
<feature type="signal peptide" evidence="2">
    <location>
        <begin position="1"/>
        <end position="28"/>
    </location>
</feature>
<accession>A0ABR9HAR5</accession>
<keyword evidence="2" id="KW-0732">Signal</keyword>
<feature type="chain" id="PRO_5047524729" evidence="2">
    <location>
        <begin position="29"/>
        <end position="330"/>
    </location>
</feature>
<keyword evidence="3" id="KW-0378">Hydrolase</keyword>
<gene>
    <name evidence="3" type="ORF">H4W79_000343</name>
</gene>
<dbReference type="InterPro" id="IPR050583">
    <property type="entry name" value="Mycobacterial_A85_antigen"/>
</dbReference>
<dbReference type="SUPFAM" id="SSF53474">
    <property type="entry name" value="alpha/beta-Hydrolases"/>
    <property type="match status" value="1"/>
</dbReference>
<dbReference type="RefSeq" id="WP_191275272.1">
    <property type="nucleotide sequence ID" value="NZ_BMXJ01000009.1"/>
</dbReference>